<protein>
    <submittedName>
        <fullName evidence="2">Uncharacterized protein</fullName>
    </submittedName>
</protein>
<evidence type="ECO:0000313" key="2">
    <source>
        <dbReference type="EMBL" id="KAG5929632.1"/>
    </source>
</evidence>
<dbReference type="Proteomes" id="UP000706124">
    <property type="component" value="Unassembled WGS sequence"/>
</dbReference>
<comment type="caution">
    <text evidence="2">The sequence shown here is derived from an EMBL/GenBank/DDBJ whole genome shotgun (WGS) entry which is preliminary data.</text>
</comment>
<sequence length="132" mass="14932">MRDAAATDNDSTDGDELWEGAAVPHLMAHQTDVDAFKEQILQGLDAPITQSIALRPVSPNIPLRPVQWAANSPRRHHRTRWGMHSIHNPLHRLNAPQPSLLRAFSLRPAHRPRKRMPPMGHQLHPLQDNQPC</sequence>
<reference evidence="2 3" key="1">
    <citation type="journal article" date="2020" name="bioRxiv">
        <title>Whole genome comparisons of ergot fungi reveals the divergence and evolution of species within the genus Claviceps are the result of varying mechanisms driving genome evolution and host range expansion.</title>
        <authorList>
            <person name="Wyka S.A."/>
            <person name="Mondo S.J."/>
            <person name="Liu M."/>
            <person name="Dettman J."/>
            <person name="Nalam V."/>
            <person name="Broders K.D."/>
        </authorList>
    </citation>
    <scope>NUCLEOTIDE SEQUENCE [LARGE SCALE GENOMIC DNA]</scope>
    <source>
        <strain evidence="2 3">CCC 1485</strain>
    </source>
</reference>
<gene>
    <name evidence="2" type="ORF">E4U60_007359</name>
</gene>
<proteinExistence type="predicted"/>
<keyword evidence="3" id="KW-1185">Reference proteome</keyword>
<evidence type="ECO:0000256" key="1">
    <source>
        <dbReference type="SAM" id="MobiDB-lite"/>
    </source>
</evidence>
<dbReference type="AlphaFoldDB" id="A0A9P7SCY6"/>
<feature type="region of interest" description="Disordered" evidence="1">
    <location>
        <begin position="111"/>
        <end position="132"/>
    </location>
</feature>
<organism evidence="2 3">
    <name type="scientific">Claviceps pazoutovae</name>
    <dbReference type="NCBI Taxonomy" id="1649127"/>
    <lineage>
        <taxon>Eukaryota</taxon>
        <taxon>Fungi</taxon>
        <taxon>Dikarya</taxon>
        <taxon>Ascomycota</taxon>
        <taxon>Pezizomycotina</taxon>
        <taxon>Sordariomycetes</taxon>
        <taxon>Hypocreomycetidae</taxon>
        <taxon>Hypocreales</taxon>
        <taxon>Clavicipitaceae</taxon>
        <taxon>Claviceps</taxon>
    </lineage>
</organism>
<feature type="non-terminal residue" evidence="2">
    <location>
        <position position="132"/>
    </location>
</feature>
<name>A0A9P7SCY6_9HYPO</name>
<accession>A0A9P7SCY6</accession>
<dbReference type="EMBL" id="SRPO01000818">
    <property type="protein sequence ID" value="KAG5929632.1"/>
    <property type="molecule type" value="Genomic_DNA"/>
</dbReference>
<evidence type="ECO:0000313" key="3">
    <source>
        <dbReference type="Proteomes" id="UP000706124"/>
    </source>
</evidence>